<evidence type="ECO:0000256" key="3">
    <source>
        <dbReference type="ARBA" id="ARBA00022801"/>
    </source>
</evidence>
<proteinExistence type="inferred from homology"/>
<comment type="similarity">
    <text evidence="5">Belongs to the creatininase superfamily.</text>
</comment>
<dbReference type="InterPro" id="IPR024087">
    <property type="entry name" value="Creatininase-like_sf"/>
</dbReference>
<evidence type="ECO:0000256" key="4">
    <source>
        <dbReference type="ARBA" id="ARBA00022833"/>
    </source>
</evidence>
<dbReference type="GO" id="GO:0009231">
    <property type="term" value="P:riboflavin biosynthetic process"/>
    <property type="evidence" value="ECO:0007669"/>
    <property type="project" value="TreeGrafter"/>
</dbReference>
<dbReference type="Gene3D" id="3.40.50.10310">
    <property type="entry name" value="Creatininase"/>
    <property type="match status" value="1"/>
</dbReference>
<name>A0A6F8V930_9PROT</name>
<dbReference type="AlphaFoldDB" id="A0A6F8V930"/>
<dbReference type="PANTHER" id="PTHR35005">
    <property type="entry name" value="3-DEHYDRO-SCYLLO-INOSOSE HYDROLASE"/>
    <property type="match status" value="1"/>
</dbReference>
<evidence type="ECO:0000256" key="5">
    <source>
        <dbReference type="ARBA" id="ARBA00024029"/>
    </source>
</evidence>
<keyword evidence="4" id="KW-0862">Zinc</keyword>
<organism evidence="6 7">
    <name type="scientific">Sulfurimicrobium lacus</name>
    <dbReference type="NCBI Taxonomy" id="2715678"/>
    <lineage>
        <taxon>Bacteria</taxon>
        <taxon>Pseudomonadati</taxon>
        <taxon>Pseudomonadota</taxon>
        <taxon>Betaproteobacteria</taxon>
        <taxon>Nitrosomonadales</taxon>
        <taxon>Sulfuricellaceae</taxon>
        <taxon>Sulfurimicrobium</taxon>
    </lineage>
</organism>
<dbReference type="GO" id="GO:0016811">
    <property type="term" value="F:hydrolase activity, acting on carbon-nitrogen (but not peptide) bonds, in linear amides"/>
    <property type="evidence" value="ECO:0007669"/>
    <property type="project" value="TreeGrafter"/>
</dbReference>
<evidence type="ECO:0000313" key="6">
    <source>
        <dbReference type="EMBL" id="BCB25279.1"/>
    </source>
</evidence>
<gene>
    <name evidence="6" type="ORF">SKTS_01650</name>
</gene>
<dbReference type="EMBL" id="AP022853">
    <property type="protein sequence ID" value="BCB25279.1"/>
    <property type="molecule type" value="Genomic_DNA"/>
</dbReference>
<dbReference type="PANTHER" id="PTHR35005:SF1">
    <property type="entry name" value="2-AMINO-5-FORMYLAMINO-6-RIBOSYLAMINOPYRIMIDIN-4(3H)-ONE 5'-MONOPHOSPHATE DEFORMYLASE"/>
    <property type="match status" value="1"/>
</dbReference>
<dbReference type="Proteomes" id="UP000502260">
    <property type="component" value="Chromosome"/>
</dbReference>
<dbReference type="KEGG" id="slac:SKTS_01650"/>
<evidence type="ECO:0000313" key="7">
    <source>
        <dbReference type="Proteomes" id="UP000502260"/>
    </source>
</evidence>
<keyword evidence="3 6" id="KW-0378">Hydrolase</keyword>
<evidence type="ECO:0000256" key="2">
    <source>
        <dbReference type="ARBA" id="ARBA00022723"/>
    </source>
</evidence>
<evidence type="ECO:0000256" key="1">
    <source>
        <dbReference type="ARBA" id="ARBA00001947"/>
    </source>
</evidence>
<dbReference type="InterPro" id="IPR003785">
    <property type="entry name" value="Creatininase/forma_Hydrolase"/>
</dbReference>
<keyword evidence="7" id="KW-1185">Reference proteome</keyword>
<comment type="cofactor">
    <cofactor evidence="1">
        <name>Zn(2+)</name>
        <dbReference type="ChEBI" id="CHEBI:29105"/>
    </cofactor>
</comment>
<accession>A0A6F8V930</accession>
<reference evidence="7" key="1">
    <citation type="submission" date="2020-03" db="EMBL/GenBank/DDBJ databases">
        <title>Complete genome sequence of sulfur-oxidizing bacterium skT11.</title>
        <authorList>
            <person name="Kanda M."/>
            <person name="Kojima H."/>
            <person name="Fukui M."/>
        </authorList>
    </citation>
    <scope>NUCLEOTIDE SEQUENCE [LARGE SCALE GENOMIC DNA]</scope>
    <source>
        <strain evidence="7">skT11</strain>
    </source>
</reference>
<dbReference type="SUPFAM" id="SSF102215">
    <property type="entry name" value="Creatininase"/>
    <property type="match status" value="1"/>
</dbReference>
<protein>
    <submittedName>
        <fullName evidence="6">Creatinine amidohydrolase</fullName>
    </submittedName>
</protein>
<dbReference type="RefSeq" id="WP_173058946.1">
    <property type="nucleotide sequence ID" value="NZ_AP022853.1"/>
</dbReference>
<dbReference type="Pfam" id="PF02633">
    <property type="entry name" value="Creatininase"/>
    <property type="match status" value="1"/>
</dbReference>
<dbReference type="GO" id="GO:0046872">
    <property type="term" value="F:metal ion binding"/>
    <property type="evidence" value="ECO:0007669"/>
    <property type="project" value="UniProtKB-KW"/>
</dbReference>
<keyword evidence="2" id="KW-0479">Metal-binding</keyword>
<sequence length="249" mass="27019">MKPVLWQELTWEDVAALRDQGITMAILPVGATEQHGPHLPLGVDTLSAEAVALGASAATGIPVLPTLAYGCSLGHSPKWPGTISLRPETLSRLVLEIAEWLQAAGFERLLILNGHVTNWAPLRCGLENIRHTYPHMRVALRSLWDVAPEARRQYHADAENFHANCAETSLMLSLRPDLVRMDKAVDEPDRSAHCFFAYQVCDESRHGVVGSPSGATPAQGASLLQQCVTALSAQLKAALTEKTPLETQP</sequence>